<comment type="similarity">
    <text evidence="1 12">Belongs to the Nth/MutY family.</text>
</comment>
<comment type="cofactor">
    <cofactor evidence="12">
        <name>[4Fe-4S] cluster</name>
        <dbReference type="ChEBI" id="CHEBI:49883"/>
    </cofactor>
    <text evidence="12">Binds 1 [4Fe-4S] cluster.</text>
</comment>
<feature type="region of interest" description="Disordered" evidence="13">
    <location>
        <begin position="209"/>
        <end position="241"/>
    </location>
</feature>
<dbReference type="Pfam" id="PF00633">
    <property type="entry name" value="HHH"/>
    <property type="match status" value="1"/>
</dbReference>
<dbReference type="GO" id="GO:0051539">
    <property type="term" value="F:4 iron, 4 sulfur cluster binding"/>
    <property type="evidence" value="ECO:0007669"/>
    <property type="project" value="UniProtKB-UniRule"/>
</dbReference>
<keyword evidence="2 12" id="KW-0004">4Fe-4S</keyword>
<evidence type="ECO:0000256" key="1">
    <source>
        <dbReference type="ARBA" id="ARBA00008343"/>
    </source>
</evidence>
<dbReference type="InterPro" id="IPR005759">
    <property type="entry name" value="Nth"/>
</dbReference>
<dbReference type="RefSeq" id="WP_022444408.1">
    <property type="nucleotide sequence ID" value="NZ_BGZJ01000001.1"/>
</dbReference>
<dbReference type="GO" id="GO:0019104">
    <property type="term" value="F:DNA N-glycosylase activity"/>
    <property type="evidence" value="ECO:0007669"/>
    <property type="project" value="UniProtKB-UniRule"/>
</dbReference>
<dbReference type="InterPro" id="IPR023170">
    <property type="entry name" value="HhH_base_excis_C"/>
</dbReference>
<dbReference type="InterPro" id="IPR003651">
    <property type="entry name" value="Endonuclease3_FeS-loop_motif"/>
</dbReference>
<dbReference type="EMBL" id="BGZJ01000001">
    <property type="protein sequence ID" value="GBO92829.1"/>
    <property type="molecule type" value="Genomic_DNA"/>
</dbReference>
<dbReference type="Proteomes" id="UP000266091">
    <property type="component" value="Unassembled WGS sequence"/>
</dbReference>
<feature type="compositionally biased region" description="Basic residues" evidence="13">
    <location>
        <begin position="225"/>
        <end position="241"/>
    </location>
</feature>
<dbReference type="InterPro" id="IPR004036">
    <property type="entry name" value="Endonuclease-III-like_CS2"/>
</dbReference>
<keyword evidence="6 12" id="KW-0408">Iron</keyword>
<keyword evidence="11 12" id="KW-0326">Glycosidase</keyword>
<keyword evidence="3 12" id="KW-0479">Metal-binding</keyword>
<keyword evidence="7 12" id="KW-0411">Iron-sulfur</keyword>
<comment type="caution">
    <text evidence="15">The sequence shown here is derived from an EMBL/GenBank/DDBJ whole genome shotgun (WGS) entry which is preliminary data.</text>
</comment>
<evidence type="ECO:0000256" key="7">
    <source>
        <dbReference type="ARBA" id="ARBA00023014"/>
    </source>
</evidence>
<evidence type="ECO:0000256" key="2">
    <source>
        <dbReference type="ARBA" id="ARBA00022485"/>
    </source>
</evidence>
<evidence type="ECO:0000256" key="12">
    <source>
        <dbReference type="HAMAP-Rule" id="MF_00942"/>
    </source>
</evidence>
<reference evidence="15 16" key="1">
    <citation type="journal article" date="2018" name="Int. J. Syst. Evol. Microbiol.">
        <title>Mesosutterella multiformis gen. nov., sp. nov., a member of the family Sutterellaceae and Sutterella megalosphaeroides sp. nov., isolated from human faeces.</title>
        <authorList>
            <person name="Sakamoto M."/>
            <person name="Ikeyama N."/>
            <person name="Kunihiro T."/>
            <person name="Iino T."/>
            <person name="Yuki M."/>
            <person name="Ohkuma M."/>
        </authorList>
    </citation>
    <scope>NUCLEOTIDE SEQUENCE [LARGE SCALE GENOMIC DNA]</scope>
    <source>
        <strain evidence="15 16">4NBBH2</strain>
    </source>
</reference>
<dbReference type="InterPro" id="IPR004035">
    <property type="entry name" value="Endouclease-III_FeS-bd_BS"/>
</dbReference>
<keyword evidence="16" id="KW-1185">Reference proteome</keyword>
<dbReference type="PANTHER" id="PTHR10359:SF18">
    <property type="entry name" value="ENDONUCLEASE III"/>
    <property type="match status" value="1"/>
</dbReference>
<keyword evidence="10 12" id="KW-0456">Lyase</keyword>
<evidence type="ECO:0000313" key="16">
    <source>
        <dbReference type="Proteomes" id="UP000266091"/>
    </source>
</evidence>
<dbReference type="EC" id="4.2.99.18" evidence="12"/>
<dbReference type="OrthoDB" id="9800977at2"/>
<dbReference type="InterPro" id="IPR011257">
    <property type="entry name" value="DNA_glycosylase"/>
</dbReference>
<feature type="binding site" evidence="12">
    <location>
        <position position="187"/>
    </location>
    <ligand>
        <name>[4Fe-4S] cluster</name>
        <dbReference type="ChEBI" id="CHEBI:49883"/>
    </ligand>
</feature>
<evidence type="ECO:0000256" key="9">
    <source>
        <dbReference type="ARBA" id="ARBA00023204"/>
    </source>
</evidence>
<gene>
    <name evidence="12 15" type="primary">nth</name>
    <name evidence="15" type="ORF">MESMUL_01830</name>
</gene>
<dbReference type="Gene3D" id="1.10.340.30">
    <property type="entry name" value="Hypothetical protein, domain 2"/>
    <property type="match status" value="1"/>
</dbReference>
<keyword evidence="5 12" id="KW-0378">Hydrolase</keyword>
<dbReference type="InterPro" id="IPR003265">
    <property type="entry name" value="HhH-GPD_domain"/>
</dbReference>
<evidence type="ECO:0000256" key="6">
    <source>
        <dbReference type="ARBA" id="ARBA00023004"/>
    </source>
</evidence>
<dbReference type="GO" id="GO:0046872">
    <property type="term" value="F:metal ion binding"/>
    <property type="evidence" value="ECO:0007669"/>
    <property type="project" value="UniProtKB-KW"/>
</dbReference>
<feature type="binding site" evidence="12">
    <location>
        <position position="194"/>
    </location>
    <ligand>
        <name>[4Fe-4S] cluster</name>
        <dbReference type="ChEBI" id="CHEBI:49883"/>
    </ligand>
</feature>
<evidence type="ECO:0000256" key="5">
    <source>
        <dbReference type="ARBA" id="ARBA00022801"/>
    </source>
</evidence>
<keyword evidence="9 12" id="KW-0234">DNA repair</keyword>
<dbReference type="InterPro" id="IPR000445">
    <property type="entry name" value="HhH_motif"/>
</dbReference>
<feature type="binding site" evidence="12">
    <location>
        <position position="203"/>
    </location>
    <ligand>
        <name>[4Fe-4S] cluster</name>
        <dbReference type="ChEBI" id="CHEBI:49883"/>
    </ligand>
</feature>
<feature type="domain" description="HhH-GPD" evidence="14">
    <location>
        <begin position="38"/>
        <end position="185"/>
    </location>
</feature>
<comment type="catalytic activity">
    <reaction evidence="12">
        <text>2'-deoxyribonucleotide-(2'-deoxyribose 5'-phosphate)-2'-deoxyribonucleotide-DNA = a 3'-end 2'-deoxyribonucleotide-(2,3-dehydro-2,3-deoxyribose 5'-phosphate)-DNA + a 5'-end 5'-phospho-2'-deoxyribonucleoside-DNA + H(+)</text>
        <dbReference type="Rhea" id="RHEA:66592"/>
        <dbReference type="Rhea" id="RHEA-COMP:13180"/>
        <dbReference type="Rhea" id="RHEA-COMP:16897"/>
        <dbReference type="Rhea" id="RHEA-COMP:17067"/>
        <dbReference type="ChEBI" id="CHEBI:15378"/>
        <dbReference type="ChEBI" id="CHEBI:136412"/>
        <dbReference type="ChEBI" id="CHEBI:157695"/>
        <dbReference type="ChEBI" id="CHEBI:167181"/>
        <dbReference type="EC" id="4.2.99.18"/>
    </reaction>
</comment>
<name>A0A388SBF5_9BURK</name>
<dbReference type="Gene3D" id="1.10.1670.10">
    <property type="entry name" value="Helix-hairpin-Helix base-excision DNA repair enzymes (C-terminal)"/>
    <property type="match status" value="1"/>
</dbReference>
<keyword evidence="8 12" id="KW-0238">DNA-binding</keyword>
<keyword evidence="15" id="KW-0540">Nuclease</keyword>
<dbReference type="Pfam" id="PF10576">
    <property type="entry name" value="EndIII_4Fe-2S"/>
    <property type="match status" value="1"/>
</dbReference>
<protein>
    <recommendedName>
        <fullName evidence="12">Endonuclease III</fullName>
        <ecNumber evidence="12">4.2.99.18</ecNumber>
    </recommendedName>
    <alternativeName>
        <fullName evidence="12">DNA-(apurinic or apyrimidinic site) lyase</fullName>
    </alternativeName>
</protein>
<dbReference type="SUPFAM" id="SSF48150">
    <property type="entry name" value="DNA-glycosylase"/>
    <property type="match status" value="1"/>
</dbReference>
<dbReference type="PIRSF" id="PIRSF001435">
    <property type="entry name" value="Nth"/>
    <property type="match status" value="1"/>
</dbReference>
<dbReference type="GO" id="GO:0003677">
    <property type="term" value="F:DNA binding"/>
    <property type="evidence" value="ECO:0007669"/>
    <property type="project" value="UniProtKB-UniRule"/>
</dbReference>
<proteinExistence type="inferred from homology"/>
<dbReference type="GO" id="GO:0140078">
    <property type="term" value="F:class I DNA-(apurinic or apyrimidinic site) endonuclease activity"/>
    <property type="evidence" value="ECO:0007669"/>
    <property type="project" value="UniProtKB-EC"/>
</dbReference>
<dbReference type="SMART" id="SM00478">
    <property type="entry name" value="ENDO3c"/>
    <property type="match status" value="1"/>
</dbReference>
<dbReference type="CDD" id="cd00056">
    <property type="entry name" value="ENDO3c"/>
    <property type="match status" value="1"/>
</dbReference>
<dbReference type="SMART" id="SM00525">
    <property type="entry name" value="FES"/>
    <property type="match status" value="1"/>
</dbReference>
<evidence type="ECO:0000256" key="4">
    <source>
        <dbReference type="ARBA" id="ARBA00022763"/>
    </source>
</evidence>
<dbReference type="Pfam" id="PF00730">
    <property type="entry name" value="HhH-GPD"/>
    <property type="match status" value="1"/>
</dbReference>
<dbReference type="FunFam" id="1.10.340.30:FF:000001">
    <property type="entry name" value="Endonuclease III"/>
    <property type="match status" value="1"/>
</dbReference>
<evidence type="ECO:0000313" key="15">
    <source>
        <dbReference type="EMBL" id="GBO92829.1"/>
    </source>
</evidence>
<evidence type="ECO:0000256" key="8">
    <source>
        <dbReference type="ARBA" id="ARBA00023125"/>
    </source>
</evidence>
<organism evidence="15 16">
    <name type="scientific">Mesosutterella multiformis</name>
    <dbReference type="NCBI Taxonomy" id="2259133"/>
    <lineage>
        <taxon>Bacteria</taxon>
        <taxon>Pseudomonadati</taxon>
        <taxon>Pseudomonadota</taxon>
        <taxon>Betaproteobacteria</taxon>
        <taxon>Burkholderiales</taxon>
        <taxon>Sutterellaceae</taxon>
        <taxon>Mesosutterella</taxon>
    </lineage>
</organism>
<accession>A0A388SBF5</accession>
<comment type="function">
    <text evidence="12">DNA repair enzyme that has both DNA N-glycosylase activity and AP-lyase activity. The DNA N-glycosylase activity releases various damaged pyrimidines from DNA by cleaving the N-glycosidic bond, leaving an AP (apurinic/apyrimidinic) site. The AP-lyase activity cleaves the phosphodiester bond 3' to the AP site by a beta-elimination, leaving a 3'-terminal unsaturated sugar and a product with a terminal 5'-phosphate.</text>
</comment>
<keyword evidence="15" id="KW-0255">Endonuclease</keyword>
<dbReference type="PROSITE" id="PS01155">
    <property type="entry name" value="ENDONUCLEASE_III_2"/>
    <property type="match status" value="1"/>
</dbReference>
<dbReference type="PROSITE" id="PS00764">
    <property type="entry name" value="ENDONUCLEASE_III_1"/>
    <property type="match status" value="1"/>
</dbReference>
<dbReference type="FunFam" id="1.10.1670.10:FF:000001">
    <property type="entry name" value="Endonuclease III"/>
    <property type="match status" value="1"/>
</dbReference>
<evidence type="ECO:0000256" key="13">
    <source>
        <dbReference type="SAM" id="MobiDB-lite"/>
    </source>
</evidence>
<evidence type="ECO:0000256" key="10">
    <source>
        <dbReference type="ARBA" id="ARBA00023239"/>
    </source>
</evidence>
<accession>A0A401LLG6</accession>
<dbReference type="HAMAP" id="MF_00942">
    <property type="entry name" value="Nth"/>
    <property type="match status" value="1"/>
</dbReference>
<feature type="binding site" evidence="12">
    <location>
        <position position="197"/>
    </location>
    <ligand>
        <name>[4Fe-4S] cluster</name>
        <dbReference type="ChEBI" id="CHEBI:49883"/>
    </ligand>
</feature>
<dbReference type="NCBIfam" id="TIGR01083">
    <property type="entry name" value="nth"/>
    <property type="match status" value="1"/>
</dbReference>
<sequence>MNSADIREIFRRLAELRPDPKSELNYRTPFELLVAVVLSAQATDKSVNEATKVLYAHANTPEAILALGEEGLIPYINRIGLYRNKAKHVIGLCSELIKRFNGEVPEDFDALCSLPGVGHKTANVVLNVAFGHPTVAVDTHIFRVANRTGIAPGKTPDEVSEAIVRVCPKEYLHNAHHWLLLHGRYCCTARNPKCWECPIRDLCEFDEKTPAPEEKPIPHILPKKEGRKPRAASASRKKKSS</sequence>
<evidence type="ECO:0000256" key="11">
    <source>
        <dbReference type="ARBA" id="ARBA00023295"/>
    </source>
</evidence>
<evidence type="ECO:0000256" key="3">
    <source>
        <dbReference type="ARBA" id="ARBA00022723"/>
    </source>
</evidence>
<dbReference type="AlphaFoldDB" id="A0A388SBF5"/>
<evidence type="ECO:0000259" key="14">
    <source>
        <dbReference type="SMART" id="SM00478"/>
    </source>
</evidence>
<dbReference type="PANTHER" id="PTHR10359">
    <property type="entry name" value="A/G-SPECIFIC ADENINE GLYCOSYLASE/ENDONUCLEASE III"/>
    <property type="match status" value="1"/>
</dbReference>
<dbReference type="GO" id="GO:0006285">
    <property type="term" value="P:base-excision repair, AP site formation"/>
    <property type="evidence" value="ECO:0007669"/>
    <property type="project" value="TreeGrafter"/>
</dbReference>
<keyword evidence="4 12" id="KW-0227">DNA damage</keyword>